<evidence type="ECO:0000256" key="3">
    <source>
        <dbReference type="ARBA" id="ARBA00022723"/>
    </source>
</evidence>
<feature type="region of interest" description="Disordered" evidence="5">
    <location>
        <begin position="79"/>
        <end position="111"/>
    </location>
</feature>
<proteinExistence type="predicted"/>
<organism evidence="7 8">
    <name type="scientific">Reticulomyxa filosa</name>
    <dbReference type="NCBI Taxonomy" id="46433"/>
    <lineage>
        <taxon>Eukaryota</taxon>
        <taxon>Sar</taxon>
        <taxon>Rhizaria</taxon>
        <taxon>Retaria</taxon>
        <taxon>Foraminifera</taxon>
        <taxon>Monothalamids</taxon>
        <taxon>Reticulomyxidae</taxon>
        <taxon>Reticulomyxa</taxon>
    </lineage>
</organism>
<evidence type="ECO:0000259" key="6">
    <source>
        <dbReference type="PROSITE" id="PS50255"/>
    </source>
</evidence>
<dbReference type="OMA" id="EESTSQW"/>
<dbReference type="InterPro" id="IPR036400">
    <property type="entry name" value="Cyt_B5-like_heme/steroid_sf"/>
</dbReference>
<dbReference type="SUPFAM" id="SSF56524">
    <property type="entry name" value="Oxidoreductase molybdopterin-binding domain"/>
    <property type="match status" value="1"/>
</dbReference>
<feature type="compositionally biased region" description="Polar residues" evidence="5">
    <location>
        <begin position="85"/>
        <end position="111"/>
    </location>
</feature>
<dbReference type="PRINTS" id="PR00407">
    <property type="entry name" value="EUMOPTERIN"/>
</dbReference>
<dbReference type="OrthoDB" id="10051395at2759"/>
<dbReference type="SUPFAM" id="SSF81296">
    <property type="entry name" value="E set domains"/>
    <property type="match status" value="1"/>
</dbReference>
<dbReference type="SMART" id="SM01117">
    <property type="entry name" value="Cyt-b5"/>
    <property type="match status" value="1"/>
</dbReference>
<dbReference type="Gene3D" id="3.90.420.10">
    <property type="entry name" value="Oxidoreductase, molybdopterin-binding domain"/>
    <property type="match status" value="1"/>
</dbReference>
<dbReference type="InterPro" id="IPR001199">
    <property type="entry name" value="Cyt_B5-like_heme/steroid-bd"/>
</dbReference>
<dbReference type="InterPro" id="IPR000572">
    <property type="entry name" value="OxRdtase_Mopterin-bd_dom"/>
</dbReference>
<dbReference type="AlphaFoldDB" id="X6P526"/>
<dbReference type="PANTHER" id="PTHR19372:SF7">
    <property type="entry name" value="SULFITE OXIDASE, MITOCHONDRIAL"/>
    <property type="match status" value="1"/>
</dbReference>
<dbReference type="InterPro" id="IPR014756">
    <property type="entry name" value="Ig_E-set"/>
</dbReference>
<dbReference type="GO" id="GO:0020037">
    <property type="term" value="F:heme binding"/>
    <property type="evidence" value="ECO:0007669"/>
    <property type="project" value="TreeGrafter"/>
</dbReference>
<dbReference type="Pfam" id="PF03404">
    <property type="entry name" value="Mo-co_dimer"/>
    <property type="match status" value="1"/>
</dbReference>
<dbReference type="Pfam" id="PF00174">
    <property type="entry name" value="Oxidored_molyb"/>
    <property type="match status" value="1"/>
</dbReference>
<dbReference type="EMBL" id="ASPP01003608">
    <property type="protein sequence ID" value="ETO33189.1"/>
    <property type="molecule type" value="Genomic_DNA"/>
</dbReference>
<name>X6P526_RETFI</name>
<evidence type="ECO:0000256" key="1">
    <source>
        <dbReference type="ARBA" id="ARBA00001924"/>
    </source>
</evidence>
<dbReference type="GO" id="GO:0006790">
    <property type="term" value="P:sulfur compound metabolic process"/>
    <property type="evidence" value="ECO:0007669"/>
    <property type="project" value="TreeGrafter"/>
</dbReference>
<evidence type="ECO:0000256" key="4">
    <source>
        <dbReference type="ARBA" id="ARBA00023002"/>
    </source>
</evidence>
<evidence type="ECO:0000256" key="5">
    <source>
        <dbReference type="SAM" id="MobiDB-lite"/>
    </source>
</evidence>
<keyword evidence="8" id="KW-1185">Reference proteome</keyword>
<evidence type="ECO:0000256" key="2">
    <source>
        <dbReference type="ARBA" id="ARBA00022505"/>
    </source>
</evidence>
<dbReference type="Gene3D" id="2.60.40.650">
    <property type="match status" value="1"/>
</dbReference>
<comment type="cofactor">
    <cofactor evidence="1">
        <name>Mo-molybdopterin</name>
        <dbReference type="ChEBI" id="CHEBI:71302"/>
    </cofactor>
</comment>
<reference evidence="7 8" key="1">
    <citation type="journal article" date="2013" name="Curr. Biol.">
        <title>The Genome of the Foraminiferan Reticulomyxa filosa.</title>
        <authorList>
            <person name="Glockner G."/>
            <person name="Hulsmann N."/>
            <person name="Schleicher M."/>
            <person name="Noegel A.A."/>
            <person name="Eichinger L."/>
            <person name="Gallinger C."/>
            <person name="Pawlowski J."/>
            <person name="Sierra R."/>
            <person name="Euteneuer U."/>
            <person name="Pillet L."/>
            <person name="Moustafa A."/>
            <person name="Platzer M."/>
            <person name="Groth M."/>
            <person name="Szafranski K."/>
            <person name="Schliwa M."/>
        </authorList>
    </citation>
    <scope>NUCLEOTIDE SEQUENCE [LARGE SCALE GENOMIC DNA]</scope>
</reference>
<accession>X6P526</accession>
<dbReference type="PANTHER" id="PTHR19372">
    <property type="entry name" value="SULFITE REDUCTASE"/>
    <property type="match status" value="1"/>
</dbReference>
<dbReference type="SUPFAM" id="SSF55856">
    <property type="entry name" value="Cytochrome b5-like heme/steroid binding domain"/>
    <property type="match status" value="1"/>
</dbReference>
<dbReference type="GO" id="GO:0008482">
    <property type="term" value="F:sulfite oxidase activity"/>
    <property type="evidence" value="ECO:0007669"/>
    <property type="project" value="TreeGrafter"/>
</dbReference>
<dbReference type="InterPro" id="IPR008335">
    <property type="entry name" value="Mopterin_OxRdtase_euk"/>
</dbReference>
<dbReference type="GO" id="GO:0030151">
    <property type="term" value="F:molybdenum ion binding"/>
    <property type="evidence" value="ECO:0007669"/>
    <property type="project" value="InterPro"/>
</dbReference>
<sequence>MQFCFTKVYKRKLVLPWQHLNGSSLNRFSTLRQSSASTPWSALAALVAAATGYTAFSYSGISWRSGDTTNCKLYLAESPQKHQNKSVSASTSHRSTPKNPNEPNPSWQAGTSRLSTLPIYSRDEVMKHSSEDDYWITYFNGTNKKKKRGGQVKKLPHTIYMHICVYDVTKFLDEHPGNRSRLLLARYGNHDISSFWKQLGQHNQPLVHEILERYRVGNLRAEDVIYADVLSPAVDPKLSEERKELYDYAFSYEPFIAETPIEILASDHRYTPVNYHFVRNHFGVPMHLTIDDGIRIQGVGVKNVNQKKDKQSSQKSKIIDLTCVHTYTNEEEEEDEEEEGLWISYRDLYRLPYVEREVLMQCGGHRRREYDKYGETKGSKWDVGALGNTKFKGVLLRDLFKKLGIDVQALYESDKEYHVWFFGADTDPSGENYGVSIPLKFFFLWTGDVMVAYQQNDEALTHDHGWPARIVVPGWVGARSVKWIQKIVISEKECPAETFKKSYRMTSDDKAEIRDVLDIFLFFKNSLNNMHTYAHIYLKKKGGITLKGEAHSGGGRRIIRVDVSIDGGATWHAATLRNSDNTYLDVSKPKERYGQKYNWTKWDILIPIPADYLSSHNKQLRALCRAFDESHNRQPETCQHDIVFNSKGYCANSYHNIAIHVV</sequence>
<dbReference type="GO" id="GO:0043546">
    <property type="term" value="F:molybdopterin cofactor binding"/>
    <property type="evidence" value="ECO:0007669"/>
    <property type="project" value="TreeGrafter"/>
</dbReference>
<dbReference type="Pfam" id="PF00173">
    <property type="entry name" value="Cyt-b5"/>
    <property type="match status" value="1"/>
</dbReference>
<keyword evidence="4" id="KW-0560">Oxidoreductase</keyword>
<dbReference type="InterPro" id="IPR005066">
    <property type="entry name" value="MoCF_OxRdtse_dimer"/>
</dbReference>
<gene>
    <name evidence="7" type="ORF">RFI_03922</name>
</gene>
<comment type="caution">
    <text evidence="7">The sequence shown here is derived from an EMBL/GenBank/DDBJ whole genome shotgun (WGS) entry which is preliminary data.</text>
</comment>
<feature type="domain" description="Cytochrome b5 heme-binding" evidence="6">
    <location>
        <begin position="117"/>
        <end position="220"/>
    </location>
</feature>
<dbReference type="PROSITE" id="PS50255">
    <property type="entry name" value="CYTOCHROME_B5_2"/>
    <property type="match status" value="1"/>
</dbReference>
<evidence type="ECO:0000313" key="8">
    <source>
        <dbReference type="Proteomes" id="UP000023152"/>
    </source>
</evidence>
<dbReference type="InterPro" id="IPR036374">
    <property type="entry name" value="OxRdtase_Mopterin-bd_sf"/>
</dbReference>
<dbReference type="Proteomes" id="UP000023152">
    <property type="component" value="Unassembled WGS sequence"/>
</dbReference>
<dbReference type="Gene3D" id="3.10.120.10">
    <property type="entry name" value="Cytochrome b5-like heme/steroid binding domain"/>
    <property type="match status" value="1"/>
</dbReference>
<keyword evidence="2" id="KW-0500">Molybdenum</keyword>
<evidence type="ECO:0000313" key="7">
    <source>
        <dbReference type="EMBL" id="ETO33189.1"/>
    </source>
</evidence>
<keyword evidence="3" id="KW-0479">Metal-binding</keyword>
<protein>
    <submittedName>
        <fullName evidence="7">Sulfite reductase</fullName>
    </submittedName>
</protein>